<keyword evidence="4 6" id="KW-1133">Transmembrane helix</keyword>
<comment type="subcellular location">
    <subcellularLocation>
        <location evidence="1">Cell membrane</location>
        <topology evidence="1">Multi-pass membrane protein</topology>
    </subcellularLocation>
</comment>
<keyword evidence="9" id="KW-1185">Reference proteome</keyword>
<sequence>MIWAGIFAITALNIAVKVADEDPKWILYGFPPLFLSLLALGFGRTFANGQPTKGWWLPLIPLSLLMIWYVFIRIFGHFSLAPILFHFQYEMESNGIVGSVAFQMAREILPFLLVFVCWRQAARGHRRMQMLGGLLTIPFLVLNPFTLGIGNHVMRAYASDQLNLAHHFADPSLAEKPQGQQPNLIHIYLESTERTLWDESLFGKVAAPLKRLEARGFSATGIAESEMTNWTLAGHVASNCGTPLFGLGAIDRNDFDDVDALLPKAVCLSDILARDGYALTFMKGAMLEFAGTDGFVAAHNYQKGIGYGQIGANYPAQVNAFGSRVNPWGIDDEDLFDAAFKEITALSAGKKPFGLTMTTIGGHSPAGYISRSCLDDADVMALPNRTLQAFYCTNKLTEAFIDKLAKAGFLKNTIIVVQSDHLAMRNEIYRQLKSRERRNTFIILKDGLSPQLNATAATMVDAYPTLLEALGYKLPDGKAGLGVSLLSGHATLAGRVGLDRLNDAILSDHAVRDSLWGIERGT</sequence>
<evidence type="ECO:0000256" key="3">
    <source>
        <dbReference type="ARBA" id="ARBA00022692"/>
    </source>
</evidence>
<evidence type="ECO:0000256" key="1">
    <source>
        <dbReference type="ARBA" id="ARBA00004651"/>
    </source>
</evidence>
<dbReference type="STRING" id="1612624.ADU59_19715"/>
<dbReference type="GO" id="GO:0005886">
    <property type="term" value="C:plasma membrane"/>
    <property type="evidence" value="ECO:0007669"/>
    <property type="project" value="UniProtKB-SubCell"/>
</dbReference>
<evidence type="ECO:0000313" key="8">
    <source>
        <dbReference type="EMBL" id="OBZ93920.1"/>
    </source>
</evidence>
<accession>A0A1C7NY58</accession>
<dbReference type="Gene3D" id="3.40.720.10">
    <property type="entry name" value="Alkaline Phosphatase, subunit A"/>
    <property type="match status" value="1"/>
</dbReference>
<name>A0A1C7NY58_9HYPH</name>
<feature type="transmembrane region" description="Helical" evidence="6">
    <location>
        <begin position="55"/>
        <end position="76"/>
    </location>
</feature>
<reference evidence="8 9" key="1">
    <citation type="journal article" date="2016" name="Syst. Appl. Microbiol.">
        <title>Pararhizobium polonicum sp. nov. isolated from tumors on stone fruit rootstocks.</title>
        <authorList>
            <person name="Pulawska J."/>
            <person name="Kuzmanovic N."/>
            <person name="Willems A."/>
            <person name="Pothier J.F."/>
        </authorList>
    </citation>
    <scope>NUCLEOTIDE SEQUENCE [LARGE SCALE GENOMIC DNA]</scope>
    <source>
        <strain evidence="8 9">F5.1</strain>
    </source>
</reference>
<dbReference type="InterPro" id="IPR017850">
    <property type="entry name" value="Alkaline_phosphatase_core_sf"/>
</dbReference>
<evidence type="ECO:0000259" key="7">
    <source>
        <dbReference type="Pfam" id="PF00884"/>
    </source>
</evidence>
<dbReference type="InterPro" id="IPR050448">
    <property type="entry name" value="OpgB/LTA_synthase_biosynth"/>
</dbReference>
<keyword evidence="2" id="KW-1003">Cell membrane</keyword>
<dbReference type="EMBL" id="LGLV01000012">
    <property type="protein sequence ID" value="OBZ93920.1"/>
    <property type="molecule type" value="Genomic_DNA"/>
</dbReference>
<dbReference type="PANTHER" id="PTHR47371">
    <property type="entry name" value="LIPOTEICHOIC ACID SYNTHASE"/>
    <property type="match status" value="1"/>
</dbReference>
<dbReference type="InterPro" id="IPR000917">
    <property type="entry name" value="Sulfatase_N"/>
</dbReference>
<dbReference type="CDD" id="cd16015">
    <property type="entry name" value="LTA_synthase"/>
    <property type="match status" value="1"/>
</dbReference>
<evidence type="ECO:0000256" key="2">
    <source>
        <dbReference type="ARBA" id="ARBA00022475"/>
    </source>
</evidence>
<feature type="transmembrane region" description="Helical" evidence="6">
    <location>
        <begin position="130"/>
        <end position="150"/>
    </location>
</feature>
<feature type="transmembrane region" description="Helical" evidence="6">
    <location>
        <begin position="25"/>
        <end position="43"/>
    </location>
</feature>
<feature type="transmembrane region" description="Helical" evidence="6">
    <location>
        <begin position="96"/>
        <end position="118"/>
    </location>
</feature>
<evidence type="ECO:0000313" key="9">
    <source>
        <dbReference type="Proteomes" id="UP000093111"/>
    </source>
</evidence>
<keyword evidence="5 6" id="KW-0472">Membrane</keyword>
<dbReference type="PANTHER" id="PTHR47371:SF3">
    <property type="entry name" value="PHOSPHOGLYCEROL TRANSFERASE I"/>
    <property type="match status" value="1"/>
</dbReference>
<evidence type="ECO:0000256" key="5">
    <source>
        <dbReference type="ARBA" id="ARBA00023136"/>
    </source>
</evidence>
<evidence type="ECO:0000256" key="4">
    <source>
        <dbReference type="ARBA" id="ARBA00022989"/>
    </source>
</evidence>
<protein>
    <recommendedName>
        <fullName evidence="7">Sulfatase N-terminal domain-containing protein</fullName>
    </recommendedName>
</protein>
<comment type="caution">
    <text evidence="8">The sequence shown here is derived from an EMBL/GenBank/DDBJ whole genome shotgun (WGS) entry which is preliminary data.</text>
</comment>
<organism evidence="8 9">
    <name type="scientific">Pararhizobium polonicum</name>
    <dbReference type="NCBI Taxonomy" id="1612624"/>
    <lineage>
        <taxon>Bacteria</taxon>
        <taxon>Pseudomonadati</taxon>
        <taxon>Pseudomonadota</taxon>
        <taxon>Alphaproteobacteria</taxon>
        <taxon>Hyphomicrobiales</taxon>
        <taxon>Rhizobiaceae</taxon>
        <taxon>Rhizobium/Agrobacterium group</taxon>
        <taxon>Pararhizobium</taxon>
    </lineage>
</organism>
<proteinExistence type="predicted"/>
<dbReference type="AlphaFoldDB" id="A0A1C7NY58"/>
<keyword evidence="3 6" id="KW-0812">Transmembrane</keyword>
<dbReference type="SUPFAM" id="SSF53649">
    <property type="entry name" value="Alkaline phosphatase-like"/>
    <property type="match status" value="1"/>
</dbReference>
<gene>
    <name evidence="8" type="ORF">ADU59_19715</name>
</gene>
<dbReference type="Pfam" id="PF00884">
    <property type="entry name" value="Sulfatase"/>
    <property type="match status" value="1"/>
</dbReference>
<evidence type="ECO:0000256" key="6">
    <source>
        <dbReference type="SAM" id="Phobius"/>
    </source>
</evidence>
<feature type="domain" description="Sulfatase N-terminal" evidence="7">
    <location>
        <begin position="259"/>
        <end position="472"/>
    </location>
</feature>
<dbReference type="Proteomes" id="UP000093111">
    <property type="component" value="Unassembled WGS sequence"/>
</dbReference>